<dbReference type="AlphaFoldDB" id="A0A8S3CZ19"/>
<protein>
    <submittedName>
        <fullName evidence="1">Uncharacterized protein</fullName>
    </submittedName>
</protein>
<proteinExistence type="predicted"/>
<name>A0A8S3CZ19_9BILA</name>
<dbReference type="Proteomes" id="UP000681720">
    <property type="component" value="Unassembled WGS sequence"/>
</dbReference>
<gene>
    <name evidence="1" type="ORF">GIL414_LOCUS54509</name>
</gene>
<comment type="caution">
    <text evidence="1">The sequence shown here is derived from an EMBL/GenBank/DDBJ whole genome shotgun (WGS) entry which is preliminary data.</text>
</comment>
<organism evidence="1 2">
    <name type="scientific">Rotaria magnacalcarata</name>
    <dbReference type="NCBI Taxonomy" id="392030"/>
    <lineage>
        <taxon>Eukaryota</taxon>
        <taxon>Metazoa</taxon>
        <taxon>Spiralia</taxon>
        <taxon>Gnathifera</taxon>
        <taxon>Rotifera</taxon>
        <taxon>Eurotatoria</taxon>
        <taxon>Bdelloidea</taxon>
        <taxon>Philodinida</taxon>
        <taxon>Philodinidae</taxon>
        <taxon>Rotaria</taxon>
    </lineage>
</organism>
<evidence type="ECO:0000313" key="1">
    <source>
        <dbReference type="EMBL" id="CAF4954620.1"/>
    </source>
</evidence>
<dbReference type="Gene3D" id="1.10.287.2610">
    <property type="match status" value="1"/>
</dbReference>
<dbReference type="EMBL" id="CAJOBJ010191389">
    <property type="protein sequence ID" value="CAF4954620.1"/>
    <property type="molecule type" value="Genomic_DNA"/>
</dbReference>
<feature type="non-terminal residue" evidence="1">
    <location>
        <position position="67"/>
    </location>
</feature>
<sequence>MQKTNDLIATLETSIAQYKTEYADLISAAQAIKIDLSQVESKVERSIALIKNLSLEKMRWETTSENY</sequence>
<reference evidence="1" key="1">
    <citation type="submission" date="2021-02" db="EMBL/GenBank/DDBJ databases">
        <authorList>
            <person name="Nowell W R."/>
        </authorList>
    </citation>
    <scope>NUCLEOTIDE SEQUENCE</scope>
</reference>
<evidence type="ECO:0000313" key="2">
    <source>
        <dbReference type="Proteomes" id="UP000681720"/>
    </source>
</evidence>
<accession>A0A8S3CZ19</accession>